<dbReference type="Pfam" id="PF17131">
    <property type="entry name" value="LolA_like"/>
    <property type="match status" value="1"/>
</dbReference>
<feature type="region of interest" description="Disordered" evidence="1">
    <location>
        <begin position="239"/>
        <end position="259"/>
    </location>
</feature>
<organism evidence="3 4">
    <name type="scientific">Methanosarcina mazei (strain ATCC BAA-159 / DSM 3647 / Goe1 / Go1 / JCM 11833 / OCM 88)</name>
    <name type="common">Methanosarcina frisia</name>
    <dbReference type="NCBI Taxonomy" id="192952"/>
    <lineage>
        <taxon>Archaea</taxon>
        <taxon>Methanobacteriati</taxon>
        <taxon>Methanobacteriota</taxon>
        <taxon>Stenosarchaea group</taxon>
        <taxon>Methanomicrobia</taxon>
        <taxon>Methanosarcinales</taxon>
        <taxon>Methanosarcinaceae</taxon>
        <taxon>Methanosarcina</taxon>
    </lineage>
</organism>
<name>Q8PYI1_METMA</name>
<dbReference type="InterPro" id="IPR029046">
    <property type="entry name" value="LolA/LolB/LppX"/>
</dbReference>
<feature type="domain" description="Uncharacterized protein TP-0789" evidence="2">
    <location>
        <begin position="94"/>
        <end position="211"/>
    </location>
</feature>
<dbReference type="PATRIC" id="fig|192952.21.peg.1039"/>
<dbReference type="KEGG" id="mma:MM_0880"/>
<dbReference type="PANTHER" id="PTHR37507:SF2">
    <property type="entry name" value="SPORULATION PROTEIN YDCC"/>
    <property type="match status" value="1"/>
</dbReference>
<dbReference type="AlphaFoldDB" id="Q8PYI1"/>
<dbReference type="CDD" id="cd16329">
    <property type="entry name" value="LolA_like"/>
    <property type="match status" value="1"/>
</dbReference>
<dbReference type="Proteomes" id="UP000000595">
    <property type="component" value="Chromosome"/>
</dbReference>
<dbReference type="InterPro" id="IPR052944">
    <property type="entry name" value="Sporulation_related"/>
</dbReference>
<evidence type="ECO:0000313" key="4">
    <source>
        <dbReference type="Proteomes" id="UP000000595"/>
    </source>
</evidence>
<evidence type="ECO:0000259" key="2">
    <source>
        <dbReference type="Pfam" id="PF17131"/>
    </source>
</evidence>
<evidence type="ECO:0000256" key="1">
    <source>
        <dbReference type="SAM" id="MobiDB-lite"/>
    </source>
</evidence>
<protein>
    <submittedName>
        <fullName evidence="3">Conserved protein</fullName>
    </submittedName>
</protein>
<accession>Q8PYI1</accession>
<dbReference type="eggNOG" id="arCOG02470">
    <property type="taxonomic scope" value="Archaea"/>
</dbReference>
<proteinExistence type="predicted"/>
<reference evidence="3 4" key="1">
    <citation type="journal article" date="2002" name="J. Mol. Microbiol. Biotechnol.">
        <title>The genome of Methanosarcina mazei: evidence for lateral gene transfer between Bacteria and Archaea.</title>
        <authorList>
            <person name="Deppenmeier U."/>
            <person name="Johann A."/>
            <person name="Hartsch T."/>
            <person name="Merkl R."/>
            <person name="Schmitz R.A."/>
            <person name="Martinez-Arias R."/>
            <person name="Henne A."/>
            <person name="Wiezer A."/>
            <person name="Baumer S."/>
            <person name="Jacobi C."/>
            <person name="Bruggemann H."/>
            <person name="Lienard T."/>
            <person name="Christmann A."/>
            <person name="Bomeke M."/>
            <person name="Steckel S."/>
            <person name="Bhattacharyya A."/>
            <person name="Lykidis A."/>
            <person name="Overbeek R."/>
            <person name="Klenk H.P."/>
            <person name="Gunsalus R.P."/>
            <person name="Fritz H.J."/>
            <person name="Gottschalk G."/>
        </authorList>
    </citation>
    <scope>NUCLEOTIDE SEQUENCE [LARGE SCALE GENOMIC DNA]</scope>
    <source>
        <strain evidence="4">ATCC BAA-159 / DSM 3647 / Goe1 / Go1 / JCM 11833 / OCM 88</strain>
    </source>
</reference>
<gene>
    <name evidence="3" type="ordered locus">MM_0880</name>
</gene>
<dbReference type="SUPFAM" id="SSF89392">
    <property type="entry name" value="Prokaryotic lipoproteins and lipoprotein localization factors"/>
    <property type="match status" value="1"/>
</dbReference>
<dbReference type="PROSITE" id="PS51257">
    <property type="entry name" value="PROKAR_LIPOPROTEIN"/>
    <property type="match status" value="1"/>
</dbReference>
<dbReference type="Gene3D" id="2.50.20.10">
    <property type="entry name" value="Lipoprotein localisation LolA/LolB/LppX"/>
    <property type="match status" value="1"/>
</dbReference>
<dbReference type="HOGENOM" id="CLU_040882_0_0_2"/>
<dbReference type="PANTHER" id="PTHR37507">
    <property type="entry name" value="SPORULATION PROTEIN YDCC"/>
    <property type="match status" value="1"/>
</dbReference>
<dbReference type="EMBL" id="AE008384">
    <property type="protein sequence ID" value="AAM30576.1"/>
    <property type="molecule type" value="Genomic_DNA"/>
</dbReference>
<sequence length="259" mass="29284">MMPTKGLKSILMLAFVAIILFASGCTEENLSAEEIVTQMLDKQNSTEDYSYTMYMTSYAGGKTAEIEYKTMFKKPNMSKDIITEPGKKDQIIIVSDGEFAWSYIPATNEVIKMELPDIPEPTKSDCINAIGEFLNSTNVTLLRVENIDGRTAYLLETSSKEKDGAYPMINRTKIWVDKETWMPLRYEMYDGDGNLTAKIEIRDLKVNSGIPDSEFKFEIPDGAEVKTLDIKEIKSSEKLKEIKSSEKPSPEEAREKTSF</sequence>
<dbReference type="InterPro" id="IPR033399">
    <property type="entry name" value="TP_0789-like"/>
</dbReference>
<evidence type="ECO:0000313" key="3">
    <source>
        <dbReference type="EMBL" id="AAM30576.1"/>
    </source>
</evidence>